<accession>A0A8H3EMM2</accession>
<dbReference type="AlphaFoldDB" id="A0A8H3EMM2"/>
<feature type="compositionally biased region" description="Low complexity" evidence="1">
    <location>
        <begin position="412"/>
        <end position="424"/>
    </location>
</feature>
<dbReference type="EMBL" id="CAJPDR010000027">
    <property type="protein sequence ID" value="CAF9908223.1"/>
    <property type="molecule type" value="Genomic_DNA"/>
</dbReference>
<evidence type="ECO:0000313" key="5">
    <source>
        <dbReference type="Proteomes" id="UP000664203"/>
    </source>
</evidence>
<feature type="chain" id="PRO_5034187287" description="WSC domain-containing protein" evidence="2">
    <location>
        <begin position="25"/>
        <end position="683"/>
    </location>
</feature>
<proteinExistence type="predicted"/>
<keyword evidence="5" id="KW-1185">Reference proteome</keyword>
<feature type="compositionally biased region" description="Low complexity" evidence="1">
    <location>
        <begin position="434"/>
        <end position="448"/>
    </location>
</feature>
<dbReference type="Proteomes" id="UP000664203">
    <property type="component" value="Unassembled WGS sequence"/>
</dbReference>
<keyword evidence="2" id="KW-0732">Signal</keyword>
<dbReference type="PROSITE" id="PS51212">
    <property type="entry name" value="WSC"/>
    <property type="match status" value="1"/>
</dbReference>
<comment type="caution">
    <text evidence="4">The sequence shown here is derived from an EMBL/GenBank/DDBJ whole genome shotgun (WGS) entry which is preliminary data.</text>
</comment>
<evidence type="ECO:0000256" key="2">
    <source>
        <dbReference type="SAM" id="SignalP"/>
    </source>
</evidence>
<reference evidence="4" key="1">
    <citation type="submission" date="2021-03" db="EMBL/GenBank/DDBJ databases">
        <authorList>
            <person name="Tagirdzhanova G."/>
        </authorList>
    </citation>
    <scope>NUCLEOTIDE SEQUENCE</scope>
</reference>
<gene>
    <name evidence="4" type="ORF">ALECFALPRED_004354</name>
</gene>
<feature type="compositionally biased region" description="Gly residues" evidence="1">
    <location>
        <begin position="70"/>
        <end position="89"/>
    </location>
</feature>
<sequence>MKSRDGLVFALLALLSNDATLALAQYVTTVTVSINTNPFCTFGSGIGAPGSGASGSGVSGFGNSSSGASGANGGGAGGSGSGSGYGGSNGTSSGTGSATSGSPSAAPIDTATGRYDALGYYAAPADGNLLGGPVSTSPMMTAELCGTTCQGYPYFALENGDECNCGSSPPSGAASPSPPSVKRSRATSGGCTPCAGNSAECCGAPGGYALVYRVTSDIEGSSVAVYGTTNSAGSVVEASSTSYSPIPSGSAVAYTSTESDGSVTVGSTTSYVAIASPSTYAYSTTDSDGSVVIGTTNSYAPIPSSSSASMFAYTTTSAGSVIVATSITSVPVVPVSTGSGSGSGSSGSYYSEYTLAQPAVTSIANIGGMSNTQADGDTATVNGTNTATAASGATEATETAANRGSISVPTIATTGGNSGTTGTAANGGSGGAAGSSSGTATTNGGATAVDDGGAEPTVESPTPSCVQSANYAGNNTKYIDYFGYTYDIRCNLDLQSMPTDNDAHAESFEDCLEYCSLLTDCAAVTYQDPPYHPNNLSNCYPKWTFVGYTPSAADGVYSGVNVNGASPGNLENQNLCTSDNNQGASFDGDTYYDDYGSAWTIGCDGTLAITGAAALSSTVTDTLAGCVDYCSRYDSCDMVNWTGPHVNGTLDDPNCFPASVIGVAGAANSAVGAGYATLDPVAS</sequence>
<name>A0A8H3EMM2_9LECA</name>
<dbReference type="InterPro" id="IPR002889">
    <property type="entry name" value="WSC_carb-bd"/>
</dbReference>
<feature type="compositionally biased region" description="Low complexity" evidence="1">
    <location>
        <begin position="166"/>
        <end position="175"/>
    </location>
</feature>
<feature type="signal peptide" evidence="2">
    <location>
        <begin position="1"/>
        <end position="24"/>
    </location>
</feature>
<feature type="region of interest" description="Disordered" evidence="1">
    <location>
        <begin position="377"/>
        <end position="465"/>
    </location>
</feature>
<evidence type="ECO:0000256" key="1">
    <source>
        <dbReference type="SAM" id="MobiDB-lite"/>
    </source>
</evidence>
<dbReference type="OrthoDB" id="5388283at2759"/>
<organism evidence="4 5">
    <name type="scientific">Alectoria fallacina</name>
    <dbReference type="NCBI Taxonomy" id="1903189"/>
    <lineage>
        <taxon>Eukaryota</taxon>
        <taxon>Fungi</taxon>
        <taxon>Dikarya</taxon>
        <taxon>Ascomycota</taxon>
        <taxon>Pezizomycotina</taxon>
        <taxon>Lecanoromycetes</taxon>
        <taxon>OSLEUM clade</taxon>
        <taxon>Lecanoromycetidae</taxon>
        <taxon>Lecanorales</taxon>
        <taxon>Lecanorineae</taxon>
        <taxon>Parmeliaceae</taxon>
        <taxon>Alectoria</taxon>
    </lineage>
</organism>
<feature type="domain" description="WSC" evidence="3">
    <location>
        <begin position="114"/>
        <end position="216"/>
    </location>
</feature>
<protein>
    <recommendedName>
        <fullName evidence="3">WSC domain-containing protein</fullName>
    </recommendedName>
</protein>
<feature type="compositionally biased region" description="Low complexity" evidence="1">
    <location>
        <begin position="378"/>
        <end position="401"/>
    </location>
</feature>
<dbReference type="Pfam" id="PF01822">
    <property type="entry name" value="WSC"/>
    <property type="match status" value="1"/>
</dbReference>
<feature type="region of interest" description="Disordered" evidence="1">
    <location>
        <begin position="69"/>
        <end position="107"/>
    </location>
</feature>
<evidence type="ECO:0000259" key="3">
    <source>
        <dbReference type="PROSITE" id="PS51212"/>
    </source>
</evidence>
<feature type="region of interest" description="Disordered" evidence="1">
    <location>
        <begin position="166"/>
        <end position="187"/>
    </location>
</feature>
<feature type="compositionally biased region" description="Low complexity" evidence="1">
    <location>
        <begin position="90"/>
        <end position="107"/>
    </location>
</feature>
<evidence type="ECO:0000313" key="4">
    <source>
        <dbReference type="EMBL" id="CAF9908223.1"/>
    </source>
</evidence>
<feature type="compositionally biased region" description="Polar residues" evidence="1">
    <location>
        <begin position="402"/>
        <end position="411"/>
    </location>
</feature>